<keyword evidence="2" id="KW-1185">Reference proteome</keyword>
<protein>
    <submittedName>
        <fullName evidence="1">Uncharacterized protein</fullName>
    </submittedName>
</protein>
<dbReference type="Proteomes" id="UP000632766">
    <property type="component" value="Unassembled WGS sequence"/>
</dbReference>
<comment type="caution">
    <text evidence="1">The sequence shown here is derived from an EMBL/GenBank/DDBJ whole genome shotgun (WGS) entry which is preliminary data.</text>
</comment>
<evidence type="ECO:0000313" key="2">
    <source>
        <dbReference type="Proteomes" id="UP000632766"/>
    </source>
</evidence>
<sequence>MEPSEAQYLIINALQTLELMTYNTYEADRGLWFIATLSPVLPVAVITQDGDIFPIELVQDDDDN</sequence>
<name>A0A8J7HXG4_9NOST</name>
<organism evidence="1 2">
    <name type="scientific">Amazonocrinis nigriterrae CENA67</name>
    <dbReference type="NCBI Taxonomy" id="2794033"/>
    <lineage>
        <taxon>Bacteria</taxon>
        <taxon>Bacillati</taxon>
        <taxon>Cyanobacteriota</taxon>
        <taxon>Cyanophyceae</taxon>
        <taxon>Nostocales</taxon>
        <taxon>Nostocaceae</taxon>
        <taxon>Amazonocrinis</taxon>
        <taxon>Amazonocrinis nigriterrae</taxon>
    </lineage>
</organism>
<accession>A0A8J7HXG4</accession>
<dbReference type="EMBL" id="JAECZC010000055">
    <property type="protein sequence ID" value="MBH8565142.1"/>
    <property type="molecule type" value="Genomic_DNA"/>
</dbReference>
<gene>
    <name evidence="1" type="ORF">I8748_23655</name>
</gene>
<dbReference type="AlphaFoldDB" id="A0A8J7HXG4"/>
<proteinExistence type="predicted"/>
<evidence type="ECO:0000313" key="1">
    <source>
        <dbReference type="EMBL" id="MBH8565142.1"/>
    </source>
</evidence>
<reference evidence="1 2" key="1">
    <citation type="journal article" date="2021" name="Int. J. Syst. Evol. Microbiol.">
        <title>Amazonocrinis nigriterrae gen. nov., sp. nov., Atlanticothrix silvestris gen. nov., sp. nov. and Dendronalium phyllosphericum gen. nov., sp. nov., nostocacean cyanobacteria from Brazilian environments.</title>
        <authorList>
            <person name="Alvarenga D.O."/>
            <person name="Andreote A.P.D."/>
            <person name="Branco L.H.Z."/>
            <person name="Delbaje E."/>
            <person name="Cruz R.B."/>
            <person name="Varani A.M."/>
            <person name="Fiore M.F."/>
        </authorList>
    </citation>
    <scope>NUCLEOTIDE SEQUENCE [LARGE SCALE GENOMIC DNA]</scope>
    <source>
        <strain evidence="1 2">CENA67</strain>
    </source>
</reference>